<dbReference type="InterPro" id="IPR013761">
    <property type="entry name" value="SAM/pointed_sf"/>
</dbReference>
<dbReference type="Pfam" id="PF00536">
    <property type="entry name" value="SAM_1"/>
    <property type="match status" value="1"/>
</dbReference>
<dbReference type="EMBL" id="MU567224">
    <property type="protein sequence ID" value="KAI5611261.1"/>
    <property type="molecule type" value="Genomic_DNA"/>
</dbReference>
<dbReference type="PROSITE" id="PS50105">
    <property type="entry name" value="SAM_DOMAIN"/>
    <property type="match status" value="1"/>
</dbReference>
<proteinExistence type="predicted"/>
<dbReference type="SMART" id="SM00454">
    <property type="entry name" value="SAM"/>
    <property type="match status" value="1"/>
</dbReference>
<feature type="domain" description="SAM" evidence="1">
    <location>
        <begin position="17"/>
        <end position="80"/>
    </location>
</feature>
<dbReference type="Proteomes" id="UP001205998">
    <property type="component" value="Unassembled WGS sequence"/>
</dbReference>
<dbReference type="Gene3D" id="1.10.150.50">
    <property type="entry name" value="Transcription Factor, Ets-1"/>
    <property type="match status" value="1"/>
</dbReference>
<comment type="caution">
    <text evidence="2">The sequence shown here is derived from an EMBL/GenBank/DDBJ whole genome shotgun (WGS) entry which is preliminary data.</text>
</comment>
<dbReference type="PANTHER" id="PTHR46829:SF1">
    <property type="entry name" value="STERILE ALPHA MOTIF DOMAIN-CONTAINING PROTEIN 15"/>
    <property type="match status" value="1"/>
</dbReference>
<reference evidence="2" key="1">
    <citation type="submission" date="2018-07" db="EMBL/GenBank/DDBJ databases">
        <title>Comparative genomics of catfishes provides insights into carnivory and benthic adaptation.</title>
        <authorList>
            <person name="Zhang Y."/>
            <person name="Wang D."/>
            <person name="Peng Z."/>
            <person name="Zheng S."/>
            <person name="Shao F."/>
            <person name="Tao W."/>
        </authorList>
    </citation>
    <scope>NUCLEOTIDE SEQUENCE</scope>
    <source>
        <strain evidence="2">Chongqing</strain>
    </source>
</reference>
<gene>
    <name evidence="2" type="ORF">C0J50_4784</name>
</gene>
<evidence type="ECO:0000313" key="3">
    <source>
        <dbReference type="Proteomes" id="UP001205998"/>
    </source>
</evidence>
<evidence type="ECO:0000313" key="2">
    <source>
        <dbReference type="EMBL" id="KAI5611261.1"/>
    </source>
</evidence>
<keyword evidence="3" id="KW-1185">Reference proteome</keyword>
<organism evidence="2 3">
    <name type="scientific">Silurus asotus</name>
    <name type="common">Amur catfish</name>
    <name type="synonym">Parasilurus asotus</name>
    <dbReference type="NCBI Taxonomy" id="30991"/>
    <lineage>
        <taxon>Eukaryota</taxon>
        <taxon>Metazoa</taxon>
        <taxon>Chordata</taxon>
        <taxon>Craniata</taxon>
        <taxon>Vertebrata</taxon>
        <taxon>Euteleostomi</taxon>
        <taxon>Actinopterygii</taxon>
        <taxon>Neopterygii</taxon>
        <taxon>Teleostei</taxon>
        <taxon>Ostariophysi</taxon>
        <taxon>Siluriformes</taxon>
        <taxon>Siluridae</taxon>
        <taxon>Silurus</taxon>
    </lineage>
</organism>
<dbReference type="AlphaFoldDB" id="A0AAD5FC31"/>
<name>A0AAD5FC31_SILAS</name>
<evidence type="ECO:0000259" key="1">
    <source>
        <dbReference type="PROSITE" id="PS50105"/>
    </source>
</evidence>
<dbReference type="PANTHER" id="PTHR46829">
    <property type="entry name" value="STERILE ALPHA MOTIF DOMAIN-CONTAINING PROTEIN 15"/>
    <property type="match status" value="1"/>
</dbReference>
<sequence>MATRQTSTKKEMAFLQWSCQDVAKWIESIGYPQYTACFTENFITGRKLIYVNCCNLPRLGITDFRHMQEISAHVRVLLGITEPLWSRSIVDPPRDDMGMYLEVKSRTGKKADSLTYEEFLNYRKK</sequence>
<accession>A0AAD5FC31</accession>
<dbReference type="SUPFAM" id="SSF47769">
    <property type="entry name" value="SAM/Pointed domain"/>
    <property type="match status" value="1"/>
</dbReference>
<dbReference type="CDD" id="cd09530">
    <property type="entry name" value="SAM_Samd14"/>
    <property type="match status" value="1"/>
</dbReference>
<dbReference type="InterPro" id="IPR001660">
    <property type="entry name" value="SAM"/>
</dbReference>
<protein>
    <recommendedName>
        <fullName evidence="1">SAM domain-containing protein</fullName>
    </recommendedName>
</protein>